<protein>
    <recommendedName>
        <fullName evidence="3">Glycoside hydrolase family 42 N-terminal domain-containing protein</fullName>
    </recommendedName>
</protein>
<dbReference type="SUPFAM" id="SSF51445">
    <property type="entry name" value="(Trans)glycosidases"/>
    <property type="match status" value="1"/>
</dbReference>
<dbReference type="Proteomes" id="UP001254165">
    <property type="component" value="Unassembled WGS sequence"/>
</dbReference>
<dbReference type="PANTHER" id="PTHR12631:SF10">
    <property type="entry name" value="BETA-XYLOSIDASE-LIKE PROTEIN-RELATED"/>
    <property type="match status" value="1"/>
</dbReference>
<dbReference type="InterPro" id="IPR017853">
    <property type="entry name" value="GH"/>
</dbReference>
<dbReference type="Gene3D" id="3.20.20.80">
    <property type="entry name" value="Glycosidases"/>
    <property type="match status" value="1"/>
</dbReference>
<gene>
    <name evidence="1" type="ORF">QYE77_01205</name>
</gene>
<dbReference type="InterPro" id="IPR051923">
    <property type="entry name" value="Glycosyl_Hydrolase_39"/>
</dbReference>
<proteinExistence type="predicted"/>
<dbReference type="EMBL" id="JAUHMF010000001">
    <property type="protein sequence ID" value="MDT8896868.1"/>
    <property type="molecule type" value="Genomic_DNA"/>
</dbReference>
<evidence type="ECO:0000313" key="1">
    <source>
        <dbReference type="EMBL" id="MDT8896868.1"/>
    </source>
</evidence>
<name>A0ABU3NKW8_9CHLR</name>
<comment type="caution">
    <text evidence="1">The sequence shown here is derived from an EMBL/GenBank/DDBJ whole genome shotgun (WGS) entry which is preliminary data.</text>
</comment>
<accession>A0ABU3NKW8</accession>
<keyword evidence="2" id="KW-1185">Reference proteome</keyword>
<dbReference type="PANTHER" id="PTHR12631">
    <property type="entry name" value="ALPHA-L-IDURONIDASE"/>
    <property type="match status" value="1"/>
</dbReference>
<evidence type="ECO:0000313" key="2">
    <source>
        <dbReference type="Proteomes" id="UP001254165"/>
    </source>
</evidence>
<dbReference type="RefSeq" id="WP_315623469.1">
    <property type="nucleotide sequence ID" value="NZ_JAUHMF010000001.1"/>
</dbReference>
<sequence length="367" mass="40510">MKHWMVLAVIIGLGLGLLLTQPGSAAPGTPGSSDLAIGVHFYPGGPLSDIALQNLADLKPNWVSVSLSWQELQPTPDTRLNFNQLTPLMQLATRENIPVMVSLTQAPSWALSPSGPDPVLTAQFILSLAQRYPGALRAVELFPAANTPEGWGSTPNPDHYASLYREVKRRVQEQVPSLYLVAGGLQPPTPNQISTGALDDLYFLEGLYQQGMAQDMPILSLHLSPLSGDPLKPPSSKAPWGLRHYESIRQMMLSSHHENGVIWITRLSVPDGKINPEDKVYLATEQEIKWLRQALAQIRSQLYIGNVFIYDLNPSQTGLETRSLILGKSERHPLYPLIKWVLQQNSPVGAQLGRPKDQALIKNRDRP</sequence>
<organism evidence="1 2">
    <name type="scientific">Thermanaerothrix solaris</name>
    <dbReference type="NCBI Taxonomy" id="3058434"/>
    <lineage>
        <taxon>Bacteria</taxon>
        <taxon>Bacillati</taxon>
        <taxon>Chloroflexota</taxon>
        <taxon>Anaerolineae</taxon>
        <taxon>Anaerolineales</taxon>
        <taxon>Anaerolineaceae</taxon>
        <taxon>Thermanaerothrix</taxon>
    </lineage>
</organism>
<evidence type="ECO:0008006" key="3">
    <source>
        <dbReference type="Google" id="ProtNLM"/>
    </source>
</evidence>
<reference evidence="1 2" key="1">
    <citation type="submission" date="2023-07" db="EMBL/GenBank/DDBJ databases">
        <title>Novel species of Thermanaerothrix with wide hydrolytic capabilities.</title>
        <authorList>
            <person name="Zayulina K.S."/>
            <person name="Podosokorskaya O.A."/>
            <person name="Elcheninov A.G."/>
        </authorList>
    </citation>
    <scope>NUCLEOTIDE SEQUENCE [LARGE SCALE GENOMIC DNA]</scope>
    <source>
        <strain evidence="1 2">4228-RoL</strain>
    </source>
</reference>